<dbReference type="GO" id="GO:0098542">
    <property type="term" value="P:defense response to other organism"/>
    <property type="evidence" value="ECO:0000318"/>
    <property type="project" value="GO_Central"/>
</dbReference>
<dbReference type="OrthoDB" id="611536at2759"/>
<keyword evidence="3" id="KW-0611">Plant defense</keyword>
<dbReference type="InterPro" id="IPR055414">
    <property type="entry name" value="LRR_R13L4/SHOC2-like"/>
</dbReference>
<accession>F6GX49</accession>
<protein>
    <submittedName>
        <fullName evidence="9">Uncharacterized protein</fullName>
    </submittedName>
</protein>
<sequence length="1359" mass="154029">MDDELMLIKQIQETEGAIASTLSRCEKMVDNELMDLMSRMTKRPTEGMPMSVVSRVVEKLLALLHHEPAALVGVEEEVEGIERELRGAGYGGGHEFAVELVDVAYDVEDAIDNLIFKSAAQQSRRGNLEDVIARDDDPLHKKLELIRGKCSALPAPGPTEFCPLDPPQDIEEITEGGTVLLAQKPLHPKMKKKARRIQDKFRLMNDFLKDFDSGELGNRGMVWMMKELLTISSSAVDVMEELISRREQLRRSLKERIVFDMDNLKSQHKLAMGMDQICSKILDISTRKKEVGGHSQRTLSPYAFPNLPQPWCVHLPVDEEEKIEIKKMSVTGVVMEWGDVGAMTKSVASRAMEKLSALLVQEPVSLIGVEEQVQWIQRELRGIVIRHRFTEEAIDVAYDVEEFIDYLILTSASQARSGRSLEDVISSDDDQLHKKLEWIMSKIRALPPPAIQYSMSARAPITEIDWLRLSSALDQNMANTIVSPVIEKVTALLAQGALPPRVKKSASRVQDKFRLMNGFLKDLESVELNDRGMAWMEELCHVSLSTVDVIDQFMKSRQQVKGSWVGSLGRDVLDFGHLISQHKLAKKLDHIYAMILGLSIRRPEEAHGNSTQRTVPRNTSPIPDPTQEPDIISFGDDVHAIMTRLLSDDTSFSTISIVGMPGIGKTTLAKLIYNNEAVVDHFPFRAWTSATDWDELFKDLMGQHIDYKAPRSWKTEERMRQKLNAFLKGKRYLIVLEDASRVNFLNELVRTLPDASNGSKMILTTRSMRLPSKLQRASVHHAVQLRGDDESWALFTHSLKVNISQELVKLRREIVRRCGGLPVAIVKLADVLSQKDATIEEWSSALQQLNQEQQQLWSYTLSRINEDLPLYMQRCLFYFSLFPQDFEIPARRLTVLWVAEGLVQAEDENETPEDVADRYLITLIGKGMVRVTKNKLNGNVKSCLLPDALRRYWSSKALQATFLQVGTNTKSESSLGTGMIRRLTDHLDKGDVSFDHIHGDHKTISASVQPLYREVVSFLSFDTQEGSKPGEDIGNFLHRCISSSCLLLLRVLDLENVFKPKFPEALGKLTRLRYLGLRSTFLDVLPSFVNKLQSLQALDVKHTNITTLPSPIWNMQQLRQLYLNERCHSKVMPQPSVGSSSTLRVLVGLFVDEETPVTDGLDQFINLRKLGLTCHLPSSQQEAVVEWVQKLNNLESLRLKSIDEENQFWDLDLKPLAHHVNLSCLYLLGRLKNPSVGSEFPHSLIELTLSGSELEEDPMQTLDKLPNLKVLRFLANSYLGKNMGCSSGGFPQLQVLKLWKLEQLEEWNVDEGALQALWDLDIRSCKRLKMLPEALRHRARLKLKLTDMCSQFASWKEDH</sequence>
<evidence type="ECO:0000256" key="1">
    <source>
        <dbReference type="ARBA" id="ARBA00022737"/>
    </source>
</evidence>
<dbReference type="Gene3D" id="1.10.10.10">
    <property type="entry name" value="Winged helix-like DNA-binding domain superfamily/Winged helix DNA-binding domain"/>
    <property type="match status" value="1"/>
</dbReference>
<dbReference type="Gene3D" id="1.10.8.430">
    <property type="entry name" value="Helical domain of apoptotic protease-activating factors"/>
    <property type="match status" value="1"/>
</dbReference>
<dbReference type="InterPro" id="IPR042197">
    <property type="entry name" value="Apaf_helical"/>
</dbReference>
<evidence type="ECO:0000313" key="9">
    <source>
        <dbReference type="EMBL" id="CCB44535.1"/>
    </source>
</evidence>
<evidence type="ECO:0000256" key="3">
    <source>
        <dbReference type="ARBA" id="ARBA00022821"/>
    </source>
</evidence>
<dbReference type="PRINTS" id="PR00364">
    <property type="entry name" value="DISEASERSIST"/>
</dbReference>
<dbReference type="Pfam" id="PF23598">
    <property type="entry name" value="LRR_14"/>
    <property type="match status" value="1"/>
</dbReference>
<evidence type="ECO:0000259" key="7">
    <source>
        <dbReference type="Pfam" id="PF23559"/>
    </source>
</evidence>
<dbReference type="InterPro" id="IPR058922">
    <property type="entry name" value="WHD_DRP"/>
</dbReference>
<evidence type="ECO:0000256" key="2">
    <source>
        <dbReference type="ARBA" id="ARBA00022741"/>
    </source>
</evidence>
<feature type="domain" description="Disease resistance R13L4/SHOC-2-like LRR" evidence="8">
    <location>
        <begin position="1041"/>
        <end position="1323"/>
    </location>
</feature>
<dbReference type="EMBL" id="FN594961">
    <property type="protein sequence ID" value="CCB44535.1"/>
    <property type="molecule type" value="Genomic_DNA"/>
</dbReference>
<gene>
    <name evidence="9" type="ORF">VIT_00s0226g00080</name>
</gene>
<feature type="region of interest" description="Disordered" evidence="4">
    <location>
        <begin position="605"/>
        <end position="625"/>
    </location>
</feature>
<dbReference type="InterPro" id="IPR032675">
    <property type="entry name" value="LRR_dom_sf"/>
</dbReference>
<dbReference type="Pfam" id="PF18052">
    <property type="entry name" value="Rx_N"/>
    <property type="match status" value="1"/>
</dbReference>
<dbReference type="InterPro" id="IPR027417">
    <property type="entry name" value="P-loop_NTPase"/>
</dbReference>
<evidence type="ECO:0000259" key="8">
    <source>
        <dbReference type="Pfam" id="PF23598"/>
    </source>
</evidence>
<dbReference type="eggNOG" id="KOG4658">
    <property type="taxonomic scope" value="Eukaryota"/>
</dbReference>
<dbReference type="Pfam" id="PF00931">
    <property type="entry name" value="NB-ARC"/>
    <property type="match status" value="1"/>
</dbReference>
<keyword evidence="10" id="KW-1185">Reference proteome</keyword>
<evidence type="ECO:0000259" key="6">
    <source>
        <dbReference type="Pfam" id="PF18052"/>
    </source>
</evidence>
<keyword evidence="2" id="KW-0547">Nucleotide-binding</keyword>
<dbReference type="InterPro" id="IPR041118">
    <property type="entry name" value="Rx_N"/>
</dbReference>
<dbReference type="InterPro" id="IPR002182">
    <property type="entry name" value="NB-ARC"/>
</dbReference>
<dbReference type="SUPFAM" id="SSF52540">
    <property type="entry name" value="P-loop containing nucleoside triphosphate hydrolases"/>
    <property type="match status" value="1"/>
</dbReference>
<dbReference type="Gene3D" id="3.80.10.10">
    <property type="entry name" value="Ribonuclease Inhibitor"/>
    <property type="match status" value="2"/>
</dbReference>
<evidence type="ECO:0000259" key="5">
    <source>
        <dbReference type="Pfam" id="PF00931"/>
    </source>
</evidence>
<dbReference type="Proteomes" id="UP000009183">
    <property type="component" value="Unassembled WGS sequence, unordered"/>
</dbReference>
<dbReference type="GO" id="GO:0043531">
    <property type="term" value="F:ADP binding"/>
    <property type="evidence" value="ECO:0007669"/>
    <property type="project" value="InterPro"/>
</dbReference>
<dbReference type="SUPFAM" id="SSF52058">
    <property type="entry name" value="L domain-like"/>
    <property type="match status" value="1"/>
</dbReference>
<evidence type="ECO:0000313" key="10">
    <source>
        <dbReference type="Proteomes" id="UP000009183"/>
    </source>
</evidence>
<evidence type="ECO:0000256" key="4">
    <source>
        <dbReference type="SAM" id="MobiDB-lite"/>
    </source>
</evidence>
<feature type="domain" description="Disease resistance N-terminal" evidence="6">
    <location>
        <begin position="481"/>
        <end position="561"/>
    </location>
</feature>
<reference evidence="10" key="1">
    <citation type="journal article" date="2007" name="Nature">
        <title>The grapevine genome sequence suggests ancestral hexaploidization in major angiosperm phyla.</title>
        <authorList>
            <consortium name="The French-Italian Public Consortium for Grapevine Genome Characterization."/>
            <person name="Jaillon O."/>
            <person name="Aury J.-M."/>
            <person name="Noel B."/>
            <person name="Policriti A."/>
            <person name="Clepet C."/>
            <person name="Casagrande A."/>
            <person name="Choisne N."/>
            <person name="Aubourg S."/>
            <person name="Vitulo N."/>
            <person name="Jubin C."/>
            <person name="Vezzi A."/>
            <person name="Legeai F."/>
            <person name="Hugueney P."/>
            <person name="Dasilva C."/>
            <person name="Horner D."/>
            <person name="Mica E."/>
            <person name="Jublot D."/>
            <person name="Poulain J."/>
            <person name="Bruyere C."/>
            <person name="Billault A."/>
            <person name="Segurens B."/>
            <person name="Gouyvenoux M."/>
            <person name="Ugarte E."/>
            <person name="Cattonaro F."/>
            <person name="Anthouard V."/>
            <person name="Vico V."/>
            <person name="Del Fabbro C."/>
            <person name="Alaux M."/>
            <person name="Di Gaspero G."/>
            <person name="Dumas V."/>
            <person name="Felice N."/>
            <person name="Paillard S."/>
            <person name="Juman I."/>
            <person name="Moroldo M."/>
            <person name="Scalabrin S."/>
            <person name="Canaguier A."/>
            <person name="Le Clainche I."/>
            <person name="Malacrida G."/>
            <person name="Durand E."/>
            <person name="Pesole G."/>
            <person name="Laucou V."/>
            <person name="Chatelet P."/>
            <person name="Merdinoglu D."/>
            <person name="Delledonne M."/>
            <person name="Pezzotti M."/>
            <person name="Lecharny A."/>
            <person name="Scarpelli C."/>
            <person name="Artiguenave F."/>
            <person name="Pe M.E."/>
            <person name="Valle G."/>
            <person name="Morgante M."/>
            <person name="Caboche M."/>
            <person name="Adam-Blondon A.-F."/>
            <person name="Weissenbach J."/>
            <person name="Quetier F."/>
            <person name="Wincker P."/>
        </authorList>
    </citation>
    <scope>NUCLEOTIDE SEQUENCE [LARGE SCALE GENOMIC DNA]</scope>
    <source>
        <strain evidence="10">cv. Pinot noir / PN40024</strain>
    </source>
</reference>
<dbReference type="Gene3D" id="1.20.5.4130">
    <property type="match status" value="1"/>
</dbReference>
<feature type="compositionally biased region" description="Polar residues" evidence="4">
    <location>
        <begin position="608"/>
        <end position="621"/>
    </location>
</feature>
<organism evidence="9 10">
    <name type="scientific">Vitis vinifera</name>
    <name type="common">Grape</name>
    <dbReference type="NCBI Taxonomy" id="29760"/>
    <lineage>
        <taxon>Eukaryota</taxon>
        <taxon>Viridiplantae</taxon>
        <taxon>Streptophyta</taxon>
        <taxon>Embryophyta</taxon>
        <taxon>Tracheophyta</taxon>
        <taxon>Spermatophyta</taxon>
        <taxon>Magnoliopsida</taxon>
        <taxon>eudicotyledons</taxon>
        <taxon>Gunneridae</taxon>
        <taxon>Pentapetalae</taxon>
        <taxon>rosids</taxon>
        <taxon>Vitales</taxon>
        <taxon>Vitaceae</taxon>
        <taxon>Viteae</taxon>
        <taxon>Vitis</taxon>
    </lineage>
</organism>
<dbReference type="InterPro" id="IPR036388">
    <property type="entry name" value="WH-like_DNA-bd_sf"/>
</dbReference>
<proteinExistence type="predicted"/>
<dbReference type="Pfam" id="PF23559">
    <property type="entry name" value="WHD_DRP"/>
    <property type="match status" value="1"/>
</dbReference>
<name>F6GX49_VITVI</name>
<dbReference type="PaxDb" id="29760-VIT_00s0226g00080.t01"/>
<dbReference type="PANTHER" id="PTHR23155">
    <property type="entry name" value="DISEASE RESISTANCE PROTEIN RP"/>
    <property type="match status" value="1"/>
</dbReference>
<dbReference type="Gene3D" id="3.40.50.300">
    <property type="entry name" value="P-loop containing nucleotide triphosphate hydrolases"/>
    <property type="match status" value="1"/>
</dbReference>
<dbReference type="InParanoid" id="F6GX49"/>
<keyword evidence="1" id="KW-0677">Repeat</keyword>
<dbReference type="InterPro" id="IPR044974">
    <property type="entry name" value="Disease_R_plants"/>
</dbReference>
<dbReference type="HOGENOM" id="CLU_000837_6_1_1"/>
<dbReference type="PANTHER" id="PTHR23155:SF955">
    <property type="entry name" value="AAA+ ATPASE DOMAIN-CONTAINING PROTEIN"/>
    <property type="match status" value="1"/>
</dbReference>
<feature type="domain" description="NB-ARC" evidence="5">
    <location>
        <begin position="636"/>
        <end position="797"/>
    </location>
</feature>
<feature type="domain" description="Disease resistance protein winged helix" evidence="7">
    <location>
        <begin position="881"/>
        <end position="948"/>
    </location>
</feature>